<organism evidence="4 5">
    <name type="scientific">Filifactor alocis (strain ATCC 35896 / CCUG 47790 / D40 B5)</name>
    <name type="common">Fusobacterium alocis</name>
    <dbReference type="NCBI Taxonomy" id="546269"/>
    <lineage>
        <taxon>Bacteria</taxon>
        <taxon>Bacillati</taxon>
        <taxon>Bacillota</taxon>
        <taxon>Clostridia</taxon>
        <taxon>Peptostreptococcales</taxon>
        <taxon>Filifactoraceae</taxon>
        <taxon>Filifactor</taxon>
    </lineage>
</organism>
<dbReference type="STRING" id="546269.HMPREF0389_01112"/>
<dbReference type="PATRIC" id="fig|546269.5.peg.1642"/>
<dbReference type="PANTHER" id="PTHR42879">
    <property type="entry name" value="3-OXOACYL-(ACYL-CARRIER-PROTEIN) REDUCTASE"/>
    <property type="match status" value="1"/>
</dbReference>
<dbReference type="NCBIfam" id="NF005559">
    <property type="entry name" value="PRK07231.1"/>
    <property type="match status" value="1"/>
</dbReference>
<protein>
    <submittedName>
        <fullName evidence="4">Oxidoreductase, short chain dehydrogenase/reductase family protein</fullName>
    </submittedName>
</protein>
<dbReference type="Gene3D" id="3.40.50.720">
    <property type="entry name" value="NAD(P)-binding Rossmann-like Domain"/>
    <property type="match status" value="1"/>
</dbReference>
<keyword evidence="2" id="KW-0560">Oxidoreductase</keyword>
<gene>
    <name evidence="4" type="ordered locus">HMPREF0389_01112</name>
</gene>
<dbReference type="InterPro" id="IPR036291">
    <property type="entry name" value="NAD(P)-bd_dom_sf"/>
</dbReference>
<dbReference type="EMBL" id="CP002390">
    <property type="protein sequence ID" value="EFE29187.1"/>
    <property type="molecule type" value="Genomic_DNA"/>
</dbReference>
<dbReference type="GO" id="GO:0016491">
    <property type="term" value="F:oxidoreductase activity"/>
    <property type="evidence" value="ECO:0007669"/>
    <property type="project" value="UniProtKB-KW"/>
</dbReference>
<dbReference type="PRINTS" id="PR00081">
    <property type="entry name" value="GDHRDH"/>
</dbReference>
<dbReference type="eggNOG" id="COG1028">
    <property type="taxonomic scope" value="Bacteria"/>
</dbReference>
<evidence type="ECO:0000313" key="5">
    <source>
        <dbReference type="Proteomes" id="UP000007468"/>
    </source>
</evidence>
<dbReference type="FunFam" id="3.40.50.720:FF:000173">
    <property type="entry name" value="3-oxoacyl-[acyl-carrier protein] reductase"/>
    <property type="match status" value="1"/>
</dbReference>
<dbReference type="InterPro" id="IPR020904">
    <property type="entry name" value="Sc_DH/Rdtase_CS"/>
</dbReference>
<evidence type="ECO:0000256" key="2">
    <source>
        <dbReference type="ARBA" id="ARBA00023002"/>
    </source>
</evidence>
<dbReference type="PANTHER" id="PTHR42879:SF2">
    <property type="entry name" value="3-OXOACYL-[ACYL-CARRIER-PROTEIN] REDUCTASE FABG"/>
    <property type="match status" value="1"/>
</dbReference>
<dbReference type="RefSeq" id="WP_014263093.1">
    <property type="nucleotide sequence ID" value="NC_016630.1"/>
</dbReference>
<evidence type="ECO:0000313" key="4">
    <source>
        <dbReference type="EMBL" id="EFE29187.1"/>
    </source>
</evidence>
<dbReference type="InterPro" id="IPR050259">
    <property type="entry name" value="SDR"/>
</dbReference>
<accession>D6GQY4</accession>
<reference evidence="5" key="1">
    <citation type="submission" date="2010-12" db="EMBL/GenBank/DDBJ databases">
        <title>The genome sequence of Filifactor alocis strain ATCC 35896.</title>
        <authorList>
            <consortium name="The Broad Institute Genome Sequencing Platform"/>
            <person name="Ward D."/>
            <person name="Earl A."/>
            <person name="Feldgarden M."/>
            <person name="Young S.K."/>
            <person name="Gargeya S."/>
            <person name="Zeng Q."/>
            <person name="Alvarado L."/>
            <person name="Berlin A."/>
            <person name="Bochicchio J."/>
            <person name="Chapman S.B."/>
            <person name="Chen Z."/>
            <person name="Freedman E."/>
            <person name="Gellesch M."/>
            <person name="Goldberg J."/>
            <person name="Griggs A."/>
            <person name="Gujja S."/>
            <person name="Heilman E."/>
            <person name="Heiman D."/>
            <person name="Howarth C."/>
            <person name="Mehta T."/>
            <person name="Neiman D."/>
            <person name="Pearson M."/>
            <person name="Roberts A."/>
            <person name="Saif S."/>
            <person name="Shea T."/>
            <person name="Shenoy N."/>
            <person name="Sisk P."/>
            <person name="Stolte C."/>
            <person name="Sykes S."/>
            <person name="White J."/>
            <person name="Yandava C."/>
            <person name="Izard J."/>
            <person name="Blanton J.M."/>
            <person name="Baranova O.V."/>
            <person name="Tanner A.C."/>
            <person name="Dewhirst F.E."/>
            <person name="Haas B."/>
            <person name="Nusbaum C."/>
            <person name="Birren B."/>
        </authorList>
    </citation>
    <scope>NUCLEOTIDE SEQUENCE [LARGE SCALE GENOMIC DNA]</scope>
    <source>
        <strain evidence="5">ATCC 35896 / D40 B5</strain>
    </source>
</reference>
<keyword evidence="3" id="KW-0443">Lipid metabolism</keyword>
<name>D6GQY4_FILAD</name>
<dbReference type="GO" id="GO:0008202">
    <property type="term" value="P:steroid metabolic process"/>
    <property type="evidence" value="ECO:0007669"/>
    <property type="project" value="UniProtKB-KW"/>
</dbReference>
<comment type="similarity">
    <text evidence="1">Belongs to the short-chain dehydrogenases/reductases (SDR) family.</text>
</comment>
<dbReference type="AlphaFoldDB" id="D6GQY4"/>
<evidence type="ECO:0000256" key="3">
    <source>
        <dbReference type="ARBA" id="ARBA00023221"/>
    </source>
</evidence>
<dbReference type="PROSITE" id="PS00061">
    <property type="entry name" value="ADH_SHORT"/>
    <property type="match status" value="1"/>
</dbReference>
<dbReference type="CDD" id="cd05233">
    <property type="entry name" value="SDR_c"/>
    <property type="match status" value="1"/>
</dbReference>
<keyword evidence="5" id="KW-1185">Reference proteome</keyword>
<dbReference type="NCBIfam" id="NF047420">
    <property type="entry name" value="EF_P_mod_YmfI"/>
    <property type="match status" value="1"/>
</dbReference>
<dbReference type="KEGG" id="faa:HMPREF0389_01112"/>
<evidence type="ECO:0000256" key="1">
    <source>
        <dbReference type="ARBA" id="ARBA00006484"/>
    </source>
</evidence>
<dbReference type="Pfam" id="PF13561">
    <property type="entry name" value="adh_short_C2"/>
    <property type="match status" value="1"/>
</dbReference>
<proteinExistence type="inferred from homology"/>
<dbReference type="PRINTS" id="PR00080">
    <property type="entry name" value="SDRFAMILY"/>
</dbReference>
<sequence length="245" mass="26488">MSRTVLVTGSSRGIGRAIAKAFAKQGDRVVINYIEQKAAAEQVKEEIIREGGRAMVVQCDVSDEQQVKQMIATIEQEFSPVEVLVNNAGIAEMKLFTDIETSMWERMFDVNVKGMYLCCKYVLPSMISRKKGKIVNTSSVWGLVGASCEAHYSATKGAILAFTKALAKEEGPSNIQVNAVAPGAILTDMLSGIDEEALRMVAEETPAGRLGKPEDIAETVVFLASEKADFITGQIISPNGGFVVY</sequence>
<dbReference type="InterPro" id="IPR002347">
    <property type="entry name" value="SDR_fam"/>
</dbReference>
<keyword evidence="3" id="KW-0753">Steroid metabolism</keyword>
<dbReference type="Proteomes" id="UP000007468">
    <property type="component" value="Chromosome"/>
</dbReference>
<dbReference type="GO" id="GO:0032787">
    <property type="term" value="P:monocarboxylic acid metabolic process"/>
    <property type="evidence" value="ECO:0007669"/>
    <property type="project" value="UniProtKB-ARBA"/>
</dbReference>
<dbReference type="SUPFAM" id="SSF51735">
    <property type="entry name" value="NAD(P)-binding Rossmann-fold domains"/>
    <property type="match status" value="1"/>
</dbReference>
<dbReference type="NCBIfam" id="NF009466">
    <property type="entry name" value="PRK12826.1-2"/>
    <property type="match status" value="1"/>
</dbReference>
<dbReference type="OrthoDB" id="9803333at2"/>